<comment type="caution">
    <text evidence="2">The sequence shown here is derived from an EMBL/GenBank/DDBJ whole genome shotgun (WGS) entry which is preliminary data.</text>
</comment>
<name>A0ABD1ZAN8_9MARC</name>
<evidence type="ECO:0000256" key="1">
    <source>
        <dbReference type="SAM" id="MobiDB-lite"/>
    </source>
</evidence>
<proteinExistence type="predicted"/>
<accession>A0ABD1ZAN8</accession>
<dbReference type="Proteomes" id="UP001605036">
    <property type="component" value="Unassembled WGS sequence"/>
</dbReference>
<protein>
    <submittedName>
        <fullName evidence="2">Uncharacterized protein</fullName>
    </submittedName>
</protein>
<organism evidence="2 3">
    <name type="scientific">Riccia fluitans</name>
    <dbReference type="NCBI Taxonomy" id="41844"/>
    <lineage>
        <taxon>Eukaryota</taxon>
        <taxon>Viridiplantae</taxon>
        <taxon>Streptophyta</taxon>
        <taxon>Embryophyta</taxon>
        <taxon>Marchantiophyta</taxon>
        <taxon>Marchantiopsida</taxon>
        <taxon>Marchantiidae</taxon>
        <taxon>Marchantiales</taxon>
        <taxon>Ricciaceae</taxon>
        <taxon>Riccia</taxon>
    </lineage>
</organism>
<sequence length="113" mass="12479">MTVQARLRVGQPGPGLEGSDSARRRGPVDPQRHPSEEEVEDFLCLWPQGEIKSKAPASGLEIIPPKGSRIIQNPLKIGMWLASYEAILTSVPNAPTMYTPSESEKMWPLNDSR</sequence>
<gene>
    <name evidence="2" type="ORF">R1flu_012458</name>
</gene>
<feature type="region of interest" description="Disordered" evidence="1">
    <location>
        <begin position="1"/>
        <end position="39"/>
    </location>
</feature>
<keyword evidence="3" id="KW-1185">Reference proteome</keyword>
<feature type="region of interest" description="Disordered" evidence="1">
    <location>
        <begin position="94"/>
        <end position="113"/>
    </location>
</feature>
<evidence type="ECO:0000313" key="3">
    <source>
        <dbReference type="Proteomes" id="UP001605036"/>
    </source>
</evidence>
<reference evidence="2 3" key="1">
    <citation type="submission" date="2024-09" db="EMBL/GenBank/DDBJ databases">
        <title>Chromosome-scale assembly of Riccia fluitans.</title>
        <authorList>
            <person name="Paukszto L."/>
            <person name="Sawicki J."/>
            <person name="Karawczyk K."/>
            <person name="Piernik-Szablinska J."/>
            <person name="Szczecinska M."/>
            <person name="Mazdziarz M."/>
        </authorList>
    </citation>
    <scope>NUCLEOTIDE SEQUENCE [LARGE SCALE GENOMIC DNA]</scope>
    <source>
        <strain evidence="2">Rf_01</strain>
        <tissue evidence="2">Aerial parts of the thallus</tissue>
    </source>
</reference>
<dbReference type="EMBL" id="JBHFFA010000002">
    <property type="protein sequence ID" value="KAL2644871.1"/>
    <property type="molecule type" value="Genomic_DNA"/>
</dbReference>
<dbReference type="AlphaFoldDB" id="A0ABD1ZAN8"/>
<evidence type="ECO:0000313" key="2">
    <source>
        <dbReference type="EMBL" id="KAL2644871.1"/>
    </source>
</evidence>
<feature type="compositionally biased region" description="Basic and acidic residues" evidence="1">
    <location>
        <begin position="20"/>
        <end position="36"/>
    </location>
</feature>